<dbReference type="InterPro" id="IPR039647">
    <property type="entry name" value="EF_hand_pair_protein_CML-like"/>
</dbReference>
<dbReference type="SMART" id="SM00054">
    <property type="entry name" value="EFh"/>
    <property type="match status" value="4"/>
</dbReference>
<evidence type="ECO:0000256" key="1">
    <source>
        <dbReference type="ARBA" id="ARBA00022723"/>
    </source>
</evidence>
<feature type="domain" description="EF-hand" evidence="4">
    <location>
        <begin position="18"/>
        <end position="53"/>
    </location>
</feature>
<reference evidence="6" key="1">
    <citation type="submission" date="2017-02" db="EMBL/GenBank/DDBJ databases">
        <authorList>
            <person name="Varghese N."/>
            <person name="Submissions S."/>
        </authorList>
    </citation>
    <scope>NUCLEOTIDE SEQUENCE [LARGE SCALE GENOMIC DNA]</scope>
    <source>
        <strain evidence="6">ATCC BAA-34</strain>
    </source>
</reference>
<evidence type="ECO:0000256" key="2">
    <source>
        <dbReference type="ARBA" id="ARBA00022737"/>
    </source>
</evidence>
<keyword evidence="2" id="KW-0677">Repeat</keyword>
<feature type="domain" description="EF-hand" evidence="4">
    <location>
        <begin position="165"/>
        <end position="200"/>
    </location>
</feature>
<dbReference type="Pfam" id="PF13202">
    <property type="entry name" value="EF-hand_5"/>
    <property type="match status" value="1"/>
</dbReference>
<feature type="compositionally biased region" description="Low complexity" evidence="3">
    <location>
        <begin position="243"/>
        <end position="256"/>
    </location>
</feature>
<evidence type="ECO:0000313" key="6">
    <source>
        <dbReference type="Proteomes" id="UP000190102"/>
    </source>
</evidence>
<dbReference type="CDD" id="cd00051">
    <property type="entry name" value="EFh"/>
    <property type="match status" value="1"/>
</dbReference>
<dbReference type="RefSeq" id="WP_078790650.1">
    <property type="nucleotide sequence ID" value="NZ_FUWR01000013.1"/>
</dbReference>
<dbReference type="AlphaFoldDB" id="A0A1T4QFL5"/>
<sequence length="296" mass="31211">MSSISSISSSMTSLFGIDQQKRKQDLFSKVDSDGNSSISQTELTALTDKISEDSGKTLDASSLLSQYDSDSDGSLNSDEMDSLMESIKPKHERDAMLSNEDQSGTQSSGLDTTSLASYLSNSGQDLVSSLISMLQQMQSSSSDDEEDSSISSSSAVNGKQGPPPPPPPKPEEMFNELDSDSSGALSSDELQTMLDKMAEMTGQSQDASTLITQYDSDSDGSLNSDEMATMMKSMGPPPPPPQQAQSSSSGYDDTSSALKDALASLLQNSDQSSVSTLLKLLKSSSSSSTQSINVIS</sequence>
<dbReference type="Gene3D" id="1.10.238.10">
    <property type="entry name" value="EF-hand"/>
    <property type="match status" value="2"/>
</dbReference>
<name>A0A1T4QFL5_9BACT</name>
<dbReference type="InterPro" id="IPR018247">
    <property type="entry name" value="EF_Hand_1_Ca_BS"/>
</dbReference>
<dbReference type="EMBL" id="FUWR01000013">
    <property type="protein sequence ID" value="SKA02590.1"/>
    <property type="molecule type" value="Genomic_DNA"/>
</dbReference>
<organism evidence="5 6">
    <name type="scientific">Trichlorobacter thiogenes</name>
    <dbReference type="NCBI Taxonomy" id="115783"/>
    <lineage>
        <taxon>Bacteria</taxon>
        <taxon>Pseudomonadati</taxon>
        <taxon>Thermodesulfobacteriota</taxon>
        <taxon>Desulfuromonadia</taxon>
        <taxon>Geobacterales</taxon>
        <taxon>Geobacteraceae</taxon>
        <taxon>Trichlorobacter</taxon>
    </lineage>
</organism>
<feature type="domain" description="EF-hand" evidence="4">
    <location>
        <begin position="202"/>
        <end position="237"/>
    </location>
</feature>
<accession>A0A1T4QFL5</accession>
<keyword evidence="1" id="KW-0479">Metal-binding</keyword>
<gene>
    <name evidence="5" type="ORF">SAMN02745119_02385</name>
</gene>
<feature type="compositionally biased region" description="Polar residues" evidence="3">
    <location>
        <begin position="201"/>
        <end position="226"/>
    </location>
</feature>
<evidence type="ECO:0000259" key="4">
    <source>
        <dbReference type="PROSITE" id="PS50222"/>
    </source>
</evidence>
<feature type="domain" description="EF-hand" evidence="4">
    <location>
        <begin position="55"/>
        <end position="90"/>
    </location>
</feature>
<evidence type="ECO:0000256" key="3">
    <source>
        <dbReference type="SAM" id="MobiDB-lite"/>
    </source>
</evidence>
<dbReference type="PROSITE" id="PS50222">
    <property type="entry name" value="EF_HAND_2"/>
    <property type="match status" value="4"/>
</dbReference>
<dbReference type="Proteomes" id="UP000190102">
    <property type="component" value="Unassembled WGS sequence"/>
</dbReference>
<feature type="compositionally biased region" description="Low complexity" evidence="3">
    <location>
        <begin position="180"/>
        <end position="190"/>
    </location>
</feature>
<keyword evidence="6" id="KW-1185">Reference proteome</keyword>
<dbReference type="STRING" id="115783.SAMN02745119_02385"/>
<dbReference type="OrthoDB" id="8903766at2"/>
<protein>
    <submittedName>
        <fullName evidence="5">Ca2+-binding protein, EF-hand superfamily</fullName>
    </submittedName>
</protein>
<proteinExistence type="predicted"/>
<dbReference type="InterPro" id="IPR011992">
    <property type="entry name" value="EF-hand-dom_pair"/>
</dbReference>
<dbReference type="PANTHER" id="PTHR10891">
    <property type="entry name" value="EF-HAND CALCIUM-BINDING DOMAIN CONTAINING PROTEIN"/>
    <property type="match status" value="1"/>
</dbReference>
<feature type="region of interest" description="Disordered" evidence="3">
    <location>
        <begin position="46"/>
        <end position="116"/>
    </location>
</feature>
<dbReference type="SUPFAM" id="SSF47473">
    <property type="entry name" value="EF-hand"/>
    <property type="match status" value="1"/>
</dbReference>
<dbReference type="PROSITE" id="PS00018">
    <property type="entry name" value="EF_HAND_1"/>
    <property type="match status" value="3"/>
</dbReference>
<feature type="compositionally biased region" description="Polar residues" evidence="3">
    <location>
        <begin position="99"/>
        <end position="116"/>
    </location>
</feature>
<feature type="region of interest" description="Disordered" evidence="3">
    <location>
        <begin position="134"/>
        <end position="256"/>
    </location>
</feature>
<dbReference type="GO" id="GO:0005509">
    <property type="term" value="F:calcium ion binding"/>
    <property type="evidence" value="ECO:0007669"/>
    <property type="project" value="InterPro"/>
</dbReference>
<evidence type="ECO:0000313" key="5">
    <source>
        <dbReference type="EMBL" id="SKA02590.1"/>
    </source>
</evidence>
<feature type="compositionally biased region" description="Low complexity" evidence="3">
    <location>
        <begin position="58"/>
        <end position="75"/>
    </location>
</feature>
<dbReference type="InterPro" id="IPR002048">
    <property type="entry name" value="EF_hand_dom"/>
</dbReference>